<dbReference type="Proteomes" id="UP001597548">
    <property type="component" value="Unassembled WGS sequence"/>
</dbReference>
<keyword evidence="4 5" id="KW-0378">Hydrolase</keyword>
<dbReference type="PANTHER" id="PTHR43028:SF5">
    <property type="entry name" value="3'(2'),5'-BISPHOSPHATE NUCLEOTIDASE 1"/>
    <property type="match status" value="1"/>
</dbReference>
<evidence type="ECO:0000256" key="3">
    <source>
        <dbReference type="ARBA" id="ARBA00022842"/>
    </source>
</evidence>
<feature type="binding site" evidence="4">
    <location>
        <position position="88"/>
    </location>
    <ligand>
        <name>Mg(2+)</name>
        <dbReference type="ChEBI" id="CHEBI:18420"/>
        <label>1</label>
    </ligand>
</feature>
<proteinExistence type="inferred from homology"/>
<feature type="binding site" evidence="4">
    <location>
        <position position="68"/>
    </location>
    <ligand>
        <name>substrate</name>
    </ligand>
</feature>
<feature type="binding site" evidence="4">
    <location>
        <position position="90"/>
    </location>
    <ligand>
        <name>Mg(2+)</name>
        <dbReference type="ChEBI" id="CHEBI:18420"/>
        <label>1</label>
    </ligand>
</feature>
<dbReference type="InterPro" id="IPR020583">
    <property type="entry name" value="Inositol_monoP_metal-BS"/>
</dbReference>
<name>A0ABW5ZWW4_9FLAO</name>
<dbReference type="PROSITE" id="PS00629">
    <property type="entry name" value="IMP_1"/>
    <property type="match status" value="1"/>
</dbReference>
<feature type="binding site" evidence="4">
    <location>
        <position position="68"/>
    </location>
    <ligand>
        <name>Mg(2+)</name>
        <dbReference type="ChEBI" id="CHEBI:18420"/>
        <label>1</label>
    </ligand>
</feature>
<gene>
    <name evidence="4 5" type="primary">cysQ</name>
    <name evidence="5" type="ORF">ACFS29_15390</name>
</gene>
<dbReference type="RefSeq" id="WP_194506119.1">
    <property type="nucleotide sequence ID" value="NZ_JADILU010000001.1"/>
</dbReference>
<comment type="caution">
    <text evidence="5">The sequence shown here is derived from an EMBL/GenBank/DDBJ whole genome shotgun (WGS) entry which is preliminary data.</text>
</comment>
<organism evidence="5 6">
    <name type="scientific">Psychroserpens luteus</name>
    <dbReference type="NCBI Taxonomy" id="1434066"/>
    <lineage>
        <taxon>Bacteria</taxon>
        <taxon>Pseudomonadati</taxon>
        <taxon>Bacteroidota</taxon>
        <taxon>Flavobacteriia</taxon>
        <taxon>Flavobacteriales</taxon>
        <taxon>Flavobacteriaceae</taxon>
        <taxon>Psychroserpens</taxon>
    </lineage>
</organism>
<feature type="binding site" evidence="4">
    <location>
        <position position="88"/>
    </location>
    <ligand>
        <name>Mg(2+)</name>
        <dbReference type="ChEBI" id="CHEBI:18420"/>
        <label>2</label>
    </ligand>
</feature>
<comment type="function">
    <text evidence="4">Converts adenosine-3',5'-bisphosphate (PAP) to AMP.</text>
</comment>
<dbReference type="Gene3D" id="3.40.190.80">
    <property type="match status" value="1"/>
</dbReference>
<keyword evidence="3 4" id="KW-0460">Magnesium</keyword>
<evidence type="ECO:0000313" key="5">
    <source>
        <dbReference type="EMBL" id="MFD2917037.1"/>
    </source>
</evidence>
<accession>A0ABW5ZWW4</accession>
<evidence type="ECO:0000256" key="4">
    <source>
        <dbReference type="HAMAP-Rule" id="MF_02095"/>
    </source>
</evidence>
<protein>
    <recommendedName>
        <fullName evidence="4">3'(2'),5'-bisphosphate nucleotidase CysQ</fullName>
        <ecNumber evidence="4">3.1.3.7</ecNumber>
    </recommendedName>
    <alternativeName>
        <fullName evidence="4">3'(2'),5-bisphosphonucleoside 3'(2')-phosphohydrolase</fullName>
    </alternativeName>
    <alternativeName>
        <fullName evidence="4">3'-phosphoadenosine 5'-phosphate phosphatase</fullName>
        <shortName evidence="4">PAP phosphatase</shortName>
    </alternativeName>
</protein>
<keyword evidence="4" id="KW-0472">Membrane</keyword>
<reference evidence="6" key="1">
    <citation type="journal article" date="2019" name="Int. J. Syst. Evol. Microbiol.">
        <title>The Global Catalogue of Microorganisms (GCM) 10K type strain sequencing project: providing services to taxonomists for standard genome sequencing and annotation.</title>
        <authorList>
            <consortium name="The Broad Institute Genomics Platform"/>
            <consortium name="The Broad Institute Genome Sequencing Center for Infectious Disease"/>
            <person name="Wu L."/>
            <person name="Ma J."/>
        </authorList>
    </citation>
    <scope>NUCLEOTIDE SEQUENCE [LARGE SCALE GENOMIC DNA]</scope>
    <source>
        <strain evidence="6">KCTC 32514</strain>
    </source>
</reference>
<evidence type="ECO:0000256" key="1">
    <source>
        <dbReference type="ARBA" id="ARBA00001625"/>
    </source>
</evidence>
<keyword evidence="4" id="KW-1003">Cell membrane</keyword>
<dbReference type="NCBIfam" id="TIGR01331">
    <property type="entry name" value="bisphos_cysQ"/>
    <property type="match status" value="1"/>
</dbReference>
<comment type="catalytic activity">
    <reaction evidence="1 4">
        <text>adenosine 3',5'-bisphosphate + H2O = AMP + phosphate</text>
        <dbReference type="Rhea" id="RHEA:10040"/>
        <dbReference type="ChEBI" id="CHEBI:15377"/>
        <dbReference type="ChEBI" id="CHEBI:43474"/>
        <dbReference type="ChEBI" id="CHEBI:58343"/>
        <dbReference type="ChEBI" id="CHEBI:456215"/>
        <dbReference type="EC" id="3.1.3.7"/>
    </reaction>
</comment>
<dbReference type="InterPro" id="IPR006240">
    <property type="entry name" value="CysQ"/>
</dbReference>
<feature type="binding site" evidence="4">
    <location>
        <position position="91"/>
    </location>
    <ligand>
        <name>Mg(2+)</name>
        <dbReference type="ChEBI" id="CHEBI:18420"/>
        <label>2</label>
    </ligand>
</feature>
<dbReference type="Gene3D" id="3.30.540.10">
    <property type="entry name" value="Fructose-1,6-Bisphosphatase, subunit A, domain 1"/>
    <property type="match status" value="1"/>
</dbReference>
<dbReference type="GO" id="GO:0008441">
    <property type="term" value="F:3'(2'),5'-bisphosphate nucleotidase activity"/>
    <property type="evidence" value="ECO:0007669"/>
    <property type="project" value="UniProtKB-EC"/>
</dbReference>
<sequence length="269" mass="29893">MSGIEINNNLKVAIEASLKAGEVIMQVYDTAFDVEIKDDKSPLTEADKRANDIINSFLITTPIPIISEENKQTDYTIRKNWSTCWVVDPVDGTKEFIKRNGEFTVNIALITNQKPVLGVIYVPASKTLYFADNVKNKAYKIELTSHDTSISHILEGSKELKPKNNKSNLVEVVGSRSHMSQETLDYVDDLKANGKNVEIVSKGSSLKFCLVAEGSADVYPRFAPTMEWDTAAGQAICNAVGVKVISKETNQSLLYNKQNLLNPWFIVTK</sequence>
<dbReference type="PRINTS" id="PR00377">
    <property type="entry name" value="IMPHPHTASES"/>
</dbReference>
<dbReference type="InterPro" id="IPR000760">
    <property type="entry name" value="Inositol_monophosphatase-like"/>
</dbReference>
<comment type="similarity">
    <text evidence="4">Belongs to the inositol monophosphatase superfamily. CysQ family.</text>
</comment>
<dbReference type="HAMAP" id="MF_02095">
    <property type="entry name" value="CysQ"/>
    <property type="match status" value="1"/>
</dbReference>
<evidence type="ECO:0000256" key="2">
    <source>
        <dbReference type="ARBA" id="ARBA00022723"/>
    </source>
</evidence>
<evidence type="ECO:0000313" key="6">
    <source>
        <dbReference type="Proteomes" id="UP001597548"/>
    </source>
</evidence>
<feature type="binding site" evidence="4">
    <location>
        <position position="229"/>
    </location>
    <ligand>
        <name>Mg(2+)</name>
        <dbReference type="ChEBI" id="CHEBI:18420"/>
        <label>2</label>
    </ligand>
</feature>
<dbReference type="SUPFAM" id="SSF56655">
    <property type="entry name" value="Carbohydrate phosphatase"/>
    <property type="match status" value="1"/>
</dbReference>
<dbReference type="CDD" id="cd01638">
    <property type="entry name" value="CysQ"/>
    <property type="match status" value="1"/>
</dbReference>
<comment type="cofactor">
    <cofactor evidence="4">
        <name>Mg(2+)</name>
        <dbReference type="ChEBI" id="CHEBI:18420"/>
    </cofactor>
</comment>
<dbReference type="InterPro" id="IPR050725">
    <property type="entry name" value="CysQ/Inositol_MonoPase"/>
</dbReference>
<comment type="subcellular location">
    <subcellularLocation>
        <location evidence="4">Cell membrane</location>
        <topology evidence="4">Peripheral membrane protein</topology>
        <orientation evidence="4">Cytoplasmic side</orientation>
    </subcellularLocation>
</comment>
<feature type="binding site" evidence="4">
    <location>
        <begin position="90"/>
        <end position="93"/>
    </location>
    <ligand>
        <name>substrate</name>
    </ligand>
</feature>
<dbReference type="Pfam" id="PF00459">
    <property type="entry name" value="Inositol_P"/>
    <property type="match status" value="1"/>
</dbReference>
<keyword evidence="2 4" id="KW-0479">Metal-binding</keyword>
<dbReference type="EC" id="3.1.3.7" evidence="4"/>
<keyword evidence="6" id="KW-1185">Reference proteome</keyword>
<dbReference type="EMBL" id="JBHUOS010000010">
    <property type="protein sequence ID" value="MFD2917037.1"/>
    <property type="molecule type" value="Genomic_DNA"/>
</dbReference>
<feature type="binding site" evidence="4">
    <location>
        <position position="229"/>
    </location>
    <ligand>
        <name>substrate</name>
    </ligand>
</feature>
<dbReference type="PANTHER" id="PTHR43028">
    <property type="entry name" value="3'(2'),5'-BISPHOSPHATE NUCLEOTIDASE 1"/>
    <property type="match status" value="1"/>
</dbReference>